<sequence>MGLFERDTEIYRDRDALREDYQPAELVGRDEELRTYRAALQPVINGEQPNNIFLYGKTGVGKTAATRYLLEHLKDDAAEYDDIELTVVFLNCDGLTSSYQIATRLVNEFRGEADQISTTGYPRASVYEMLWDELDACAGTVLVVLDEVDHVEDDSILYQLPRARANQNLGDAKVGIVGISNDFSFRDDLSPKVRSSLCEQEIHFPAYDATDLQKILEQRVEVAFHEDVLEPGVIPLCAAYGAKDAGDARQSIDLLMKAGDLARDDDTDVVTEDHVDGGRRALERGRIKEGITGLTQHGHLVLYALLTLELEGDAPIRSRDVRPRYTRFAEMADRDPLVPRRMRDHLSELAMLGIISVTERNEGRRGGTYREYALDMDVDLILDAMEDTVRDVGVHGSVQDFLIRGDAPDDNGAGQHGGSKGFDADRSDSASDDDGGRDLTNFGD</sequence>
<dbReference type="EMBL" id="ASGZ01000068">
    <property type="protein sequence ID" value="ESP86885.1"/>
    <property type="molecule type" value="Genomic_DNA"/>
</dbReference>
<dbReference type="Pfam" id="PF13401">
    <property type="entry name" value="AAA_22"/>
    <property type="match status" value="1"/>
</dbReference>
<evidence type="ECO:0000256" key="3">
    <source>
        <dbReference type="ARBA" id="ARBA00022741"/>
    </source>
</evidence>
<dbReference type="GO" id="GO:0006260">
    <property type="term" value="P:DNA replication"/>
    <property type="evidence" value="ECO:0007669"/>
    <property type="project" value="UniProtKB-UniRule"/>
</dbReference>
<feature type="binding site" evidence="5">
    <location>
        <position position="219"/>
    </location>
    <ligand>
        <name>ATP</name>
        <dbReference type="ChEBI" id="CHEBI:30616"/>
    </ligand>
</feature>
<dbReference type="CDD" id="cd00009">
    <property type="entry name" value="AAA"/>
    <property type="match status" value="1"/>
</dbReference>
<dbReference type="RefSeq" id="WP_023395873.1">
    <property type="nucleotide sequence ID" value="NZ_ASGZ01000068.1"/>
</dbReference>
<dbReference type="SMART" id="SM00382">
    <property type="entry name" value="AAA"/>
    <property type="match status" value="1"/>
</dbReference>
<dbReference type="PANTHER" id="PTHR10763">
    <property type="entry name" value="CELL DIVISION CONTROL PROTEIN 6-RELATED"/>
    <property type="match status" value="1"/>
</dbReference>
<proteinExistence type="inferred from homology"/>
<dbReference type="SMART" id="SM01074">
    <property type="entry name" value="Cdc6_C"/>
    <property type="match status" value="1"/>
</dbReference>
<evidence type="ECO:0000256" key="2">
    <source>
        <dbReference type="ARBA" id="ARBA00022705"/>
    </source>
</evidence>
<dbReference type="STRING" id="1324957.K933_16527"/>
<dbReference type="InterPro" id="IPR015163">
    <property type="entry name" value="Cdc6_C"/>
</dbReference>
<dbReference type="InterPro" id="IPR050311">
    <property type="entry name" value="ORC1/CDC6"/>
</dbReference>
<evidence type="ECO:0000313" key="9">
    <source>
        <dbReference type="EMBL" id="ESP86885.1"/>
    </source>
</evidence>
<reference evidence="9 10" key="1">
    <citation type="journal article" date="2013" name="Genome Announc.">
        <title>Draft Genome Sequence of 'Candidatus Halobonum tyrrellensis' Strain G22, Isolated from the Hypersaline Waters of Lake Tyrrell, Australia.</title>
        <authorList>
            <person name="Ugalde J.A."/>
            <person name="Narasingarao P."/>
            <person name="Kuo S."/>
            <person name="Podell S."/>
            <person name="Allen E.E."/>
        </authorList>
    </citation>
    <scope>NUCLEOTIDE SEQUENCE [LARGE SCALE GENOMIC DNA]</scope>
    <source>
        <strain evidence="9 10">G22</strain>
    </source>
</reference>
<dbReference type="Pfam" id="PF09079">
    <property type="entry name" value="WHD_Cdc6"/>
    <property type="match status" value="1"/>
</dbReference>
<dbReference type="HAMAP" id="MF_01407">
    <property type="entry name" value="ORC1_type_DNA_replic_protein"/>
    <property type="match status" value="1"/>
</dbReference>
<dbReference type="InterPro" id="IPR055237">
    <property type="entry name" value="Cdc6_lid"/>
</dbReference>
<accession>V4H880</accession>
<dbReference type="InterPro" id="IPR027417">
    <property type="entry name" value="P-loop_NTPase"/>
</dbReference>
<dbReference type="InterPro" id="IPR014277">
    <property type="entry name" value="Orc1/Cdc6_arc"/>
</dbReference>
<keyword evidence="2 5" id="KW-0235">DNA replication</keyword>
<dbReference type="PANTHER" id="PTHR10763:SF22">
    <property type="entry name" value="ORC1-TYPE DNA REPLICATION PROTEIN"/>
    <property type="match status" value="1"/>
</dbReference>
<comment type="caution">
    <text evidence="9">The sequence shown here is derived from an EMBL/GenBank/DDBJ whole genome shotgun (WGS) entry which is preliminary data.</text>
</comment>
<feature type="binding site" evidence="5">
    <location>
        <position position="207"/>
    </location>
    <ligand>
        <name>ATP</name>
        <dbReference type="ChEBI" id="CHEBI:30616"/>
    </ligand>
</feature>
<dbReference type="SUPFAM" id="SSF52540">
    <property type="entry name" value="P-loop containing nucleoside triphosphate hydrolases"/>
    <property type="match status" value="1"/>
</dbReference>
<dbReference type="SUPFAM" id="SSF46785">
    <property type="entry name" value="Winged helix' DNA-binding domain"/>
    <property type="match status" value="1"/>
</dbReference>
<dbReference type="Proteomes" id="UP000017840">
    <property type="component" value="Unassembled WGS sequence"/>
</dbReference>
<dbReference type="Gene3D" id="3.40.50.300">
    <property type="entry name" value="P-loop containing nucleotide triphosphate hydrolases"/>
    <property type="match status" value="1"/>
</dbReference>
<keyword evidence="3 5" id="KW-0547">Nucleotide-binding</keyword>
<dbReference type="NCBIfam" id="TIGR02928">
    <property type="entry name" value="orc1/cdc6 family replication initiation protein"/>
    <property type="match status" value="1"/>
</dbReference>
<dbReference type="GO" id="GO:0016887">
    <property type="term" value="F:ATP hydrolysis activity"/>
    <property type="evidence" value="ECO:0007669"/>
    <property type="project" value="InterPro"/>
</dbReference>
<dbReference type="InterPro" id="IPR036388">
    <property type="entry name" value="WH-like_DNA-bd_sf"/>
</dbReference>
<dbReference type="Pfam" id="PF22703">
    <property type="entry name" value="Cdc6_lid"/>
    <property type="match status" value="1"/>
</dbReference>
<evidence type="ECO:0000259" key="8">
    <source>
        <dbReference type="SMART" id="SM01074"/>
    </source>
</evidence>
<dbReference type="Gene3D" id="1.10.10.10">
    <property type="entry name" value="Winged helix-like DNA-binding domain superfamily/Winged helix DNA-binding domain"/>
    <property type="match status" value="1"/>
</dbReference>
<feature type="binding site" evidence="5">
    <location>
        <begin position="60"/>
        <end position="64"/>
    </location>
    <ligand>
        <name>ATP</name>
        <dbReference type="ChEBI" id="CHEBI:30616"/>
    </ligand>
</feature>
<evidence type="ECO:0000256" key="5">
    <source>
        <dbReference type="HAMAP-Rule" id="MF_01407"/>
    </source>
</evidence>
<protein>
    <recommendedName>
        <fullName evidence="5">ORC1-type DNA replication protein</fullName>
    </recommendedName>
</protein>
<dbReference type="OrthoDB" id="195574at2157"/>
<feature type="region of interest" description="Disordered" evidence="6">
    <location>
        <begin position="403"/>
        <end position="444"/>
    </location>
</feature>
<dbReference type="Gene3D" id="1.10.8.60">
    <property type="match status" value="1"/>
</dbReference>
<gene>
    <name evidence="9" type="ORF">K933_16527</name>
</gene>
<comment type="function">
    <text evidence="5">Involved in regulation of DNA replication.</text>
</comment>
<dbReference type="CDD" id="cd08768">
    <property type="entry name" value="Cdc6_C"/>
    <property type="match status" value="1"/>
</dbReference>
<evidence type="ECO:0000259" key="7">
    <source>
        <dbReference type="SMART" id="SM00382"/>
    </source>
</evidence>
<dbReference type="eggNOG" id="arCOG00467">
    <property type="taxonomic scope" value="Archaea"/>
</dbReference>
<feature type="domain" description="AAA+ ATPase" evidence="7">
    <location>
        <begin position="48"/>
        <end position="203"/>
    </location>
</feature>
<organism evidence="9 10">
    <name type="scientific">Candidatus Halobonum tyrrellensis G22</name>
    <dbReference type="NCBI Taxonomy" id="1324957"/>
    <lineage>
        <taxon>Archaea</taxon>
        <taxon>Methanobacteriati</taxon>
        <taxon>Methanobacteriota</taxon>
        <taxon>Stenosarchaea group</taxon>
        <taxon>Halobacteria</taxon>
        <taxon>Halobacteriales</taxon>
        <taxon>Haloferacaceae</taxon>
        <taxon>Candidatus Halobonum</taxon>
    </lineage>
</organism>
<dbReference type="InterPro" id="IPR049945">
    <property type="entry name" value="AAA_22"/>
</dbReference>
<dbReference type="FunFam" id="1.10.8.60:FF:000073">
    <property type="entry name" value="ORC1-type DNA replication protein"/>
    <property type="match status" value="1"/>
</dbReference>
<dbReference type="AlphaFoldDB" id="V4H880"/>
<dbReference type="InterPro" id="IPR003593">
    <property type="entry name" value="AAA+_ATPase"/>
</dbReference>
<evidence type="ECO:0000256" key="1">
    <source>
        <dbReference type="ARBA" id="ARBA00006184"/>
    </source>
</evidence>
<dbReference type="GO" id="GO:0005524">
    <property type="term" value="F:ATP binding"/>
    <property type="evidence" value="ECO:0007669"/>
    <property type="project" value="UniProtKB-UniRule"/>
</dbReference>
<keyword evidence="10" id="KW-1185">Reference proteome</keyword>
<feature type="compositionally biased region" description="Basic and acidic residues" evidence="6">
    <location>
        <begin position="422"/>
        <end position="437"/>
    </location>
</feature>
<keyword evidence="4 5" id="KW-0067">ATP-binding</keyword>
<evidence type="ECO:0000256" key="6">
    <source>
        <dbReference type="SAM" id="MobiDB-lite"/>
    </source>
</evidence>
<feature type="domain" description="Cdc6 C-terminal" evidence="8">
    <location>
        <begin position="302"/>
        <end position="385"/>
    </location>
</feature>
<evidence type="ECO:0000256" key="4">
    <source>
        <dbReference type="ARBA" id="ARBA00022840"/>
    </source>
</evidence>
<name>V4H880_9EURY</name>
<dbReference type="InterPro" id="IPR036390">
    <property type="entry name" value="WH_DNA-bd_sf"/>
</dbReference>
<evidence type="ECO:0000313" key="10">
    <source>
        <dbReference type="Proteomes" id="UP000017840"/>
    </source>
</evidence>
<dbReference type="PATRIC" id="fig|1324957.4.peg.3356"/>
<comment type="similarity">
    <text evidence="1 5">Belongs to the CDC6/cdc18 family.</text>
</comment>